<feature type="domain" description="MD-2-related lipid-recognition" evidence="9">
    <location>
        <begin position="11"/>
        <end position="132"/>
    </location>
</feature>
<dbReference type="SMART" id="SM00737">
    <property type="entry name" value="ML"/>
    <property type="match status" value="1"/>
</dbReference>
<keyword evidence="11" id="KW-1185">Reference proteome</keyword>
<comment type="similarity">
    <text evidence="2">Belongs to the NPC2 family.</text>
</comment>
<evidence type="ECO:0000313" key="10">
    <source>
        <dbReference type="EMBL" id="KAH0620501.1"/>
    </source>
</evidence>
<dbReference type="Proteomes" id="UP000826234">
    <property type="component" value="Unassembled WGS sequence"/>
</dbReference>
<organism evidence="10 11">
    <name type="scientific">Phrynosoma platyrhinos</name>
    <name type="common">Desert horned lizard</name>
    <dbReference type="NCBI Taxonomy" id="52577"/>
    <lineage>
        <taxon>Eukaryota</taxon>
        <taxon>Metazoa</taxon>
        <taxon>Chordata</taxon>
        <taxon>Craniata</taxon>
        <taxon>Vertebrata</taxon>
        <taxon>Euteleostomi</taxon>
        <taxon>Lepidosauria</taxon>
        <taxon>Squamata</taxon>
        <taxon>Bifurcata</taxon>
        <taxon>Unidentata</taxon>
        <taxon>Episquamata</taxon>
        <taxon>Toxicofera</taxon>
        <taxon>Iguania</taxon>
        <taxon>Phrynosomatidae</taxon>
        <taxon>Phrynosomatinae</taxon>
        <taxon>Phrynosoma</taxon>
    </lineage>
</organism>
<dbReference type="InterPro" id="IPR039670">
    <property type="entry name" value="NPC2-like"/>
</dbReference>
<keyword evidence="5 8" id="KW-0732">Signal</keyword>
<feature type="non-terminal residue" evidence="10">
    <location>
        <position position="1"/>
    </location>
</feature>
<protein>
    <recommendedName>
        <fullName evidence="3">NPC intracellular cholesterol transporter 2</fullName>
    </recommendedName>
    <alternativeName>
        <fullName evidence="7">Epididymal secretory protein E1</fullName>
    </alternativeName>
</protein>
<gene>
    <name evidence="10" type="ORF">JD844_021025</name>
</gene>
<evidence type="ECO:0000256" key="4">
    <source>
        <dbReference type="ARBA" id="ARBA00022525"/>
    </source>
</evidence>
<dbReference type="EMBL" id="JAIPUX010003289">
    <property type="protein sequence ID" value="KAH0620501.1"/>
    <property type="molecule type" value="Genomic_DNA"/>
</dbReference>
<keyword evidence="6" id="KW-1015">Disulfide bond</keyword>
<dbReference type="PANTHER" id="PTHR11306">
    <property type="entry name" value="NIEMANN PICK TYPE C2 PROTEIN NPC2-RELATED"/>
    <property type="match status" value="1"/>
</dbReference>
<dbReference type="InterPro" id="IPR003172">
    <property type="entry name" value="ML_dom"/>
</dbReference>
<evidence type="ECO:0000256" key="1">
    <source>
        <dbReference type="ARBA" id="ARBA00004613"/>
    </source>
</evidence>
<dbReference type="SUPFAM" id="SSF81296">
    <property type="entry name" value="E set domains"/>
    <property type="match status" value="1"/>
</dbReference>
<proteinExistence type="inferred from homology"/>
<reference evidence="10 11" key="1">
    <citation type="journal article" date="2022" name="Gigascience">
        <title>A chromosome-level genome assembly and annotation of the desert horned lizard, Phrynosoma platyrhinos, provides insight into chromosomal rearrangements among reptiles.</title>
        <authorList>
            <person name="Koochekian N."/>
            <person name="Ascanio A."/>
            <person name="Farleigh K."/>
            <person name="Card D.C."/>
            <person name="Schield D.R."/>
            <person name="Castoe T.A."/>
            <person name="Jezkova T."/>
        </authorList>
    </citation>
    <scope>NUCLEOTIDE SEQUENCE [LARGE SCALE GENOMIC DNA]</scope>
    <source>
        <strain evidence="10">NK-2021</strain>
    </source>
</reference>
<comment type="caution">
    <text evidence="10">The sequence shown here is derived from an EMBL/GenBank/DDBJ whole genome shotgun (WGS) entry which is preliminary data.</text>
</comment>
<dbReference type="Pfam" id="PF02221">
    <property type="entry name" value="E1_DerP2_DerF2"/>
    <property type="match status" value="1"/>
</dbReference>
<evidence type="ECO:0000256" key="8">
    <source>
        <dbReference type="SAM" id="SignalP"/>
    </source>
</evidence>
<dbReference type="Gene3D" id="2.60.40.770">
    <property type="match status" value="1"/>
</dbReference>
<evidence type="ECO:0000256" key="6">
    <source>
        <dbReference type="ARBA" id="ARBA00023157"/>
    </source>
</evidence>
<keyword evidence="4" id="KW-0964">Secreted</keyword>
<evidence type="ECO:0000256" key="7">
    <source>
        <dbReference type="ARBA" id="ARBA00032516"/>
    </source>
</evidence>
<dbReference type="InterPro" id="IPR033916">
    <property type="entry name" value="ML_Npc2-like"/>
</dbReference>
<evidence type="ECO:0000313" key="11">
    <source>
        <dbReference type="Proteomes" id="UP000826234"/>
    </source>
</evidence>
<comment type="subcellular location">
    <subcellularLocation>
        <location evidence="1">Secreted</location>
    </subcellularLocation>
</comment>
<feature type="signal peptide" evidence="8">
    <location>
        <begin position="1"/>
        <end position="19"/>
    </location>
</feature>
<evidence type="ECO:0000256" key="5">
    <source>
        <dbReference type="ARBA" id="ARBA00022729"/>
    </source>
</evidence>
<accession>A0ABQ7SSU0</accession>
<name>A0ABQ7SSU0_PHRPL</name>
<dbReference type="PANTHER" id="PTHR11306:SF68">
    <property type="entry name" value="NPC INTRACELLULAR CHOLESTEROL TRANSPORTER 2"/>
    <property type="match status" value="1"/>
</dbReference>
<evidence type="ECO:0000256" key="2">
    <source>
        <dbReference type="ARBA" id="ARBA00006370"/>
    </source>
</evidence>
<dbReference type="InterPro" id="IPR014756">
    <property type="entry name" value="Ig_E-set"/>
</dbReference>
<feature type="chain" id="PRO_5047521381" description="NPC intracellular cholesterol transporter 2" evidence="8">
    <location>
        <begin position="20"/>
        <end position="136"/>
    </location>
</feature>
<evidence type="ECO:0000256" key="3">
    <source>
        <dbReference type="ARBA" id="ARBA00021477"/>
    </source>
</evidence>
<sequence length="136" mass="15257">ILRSWIFFFSFFLSGSKDGAITEVNVTPCPSEPCLLHKGESYTVNVTFSSKINSQGSQAKVYGEMLHMDIPFPLDQPDGCKSGISCPIQTGHSYNYLNKLPVKSDYPSIKLVVKWELLDDQGEMLFCWKIPVQITS</sequence>
<dbReference type="CDD" id="cd00916">
    <property type="entry name" value="Npc2_like"/>
    <property type="match status" value="1"/>
</dbReference>
<evidence type="ECO:0000259" key="9">
    <source>
        <dbReference type="SMART" id="SM00737"/>
    </source>
</evidence>